<keyword evidence="3" id="KW-1185">Reference proteome</keyword>
<dbReference type="KEGG" id="ero:EROM_071360"/>
<accession>I7ASH8</accession>
<sequence>MLLSFVCSESLGIRYEDVVSKWASYEKRRMADRPLGIAPSAFTIEDGVAMSSKHLNPRTIWNPVEMFEDNFEGVLCEGIENIGDKGYLVEGYETLLDASGMNYLCLSTAIKPLHVMREGITKVAIGYRGYFDEAKARELGECLSGILNGMEVCVVPESLCGLVSKTEHIMEDGSLHCMVIMMTGRKTVVSLYKMEVKDKKRMFNSLFYECFDGISDWAIQKVVYGYIEESLKGYVSSKEGISDTNRNVTFYPRMKDSDVFDLKIDMRPIYKEINKALRYKSIVESVKIVNGVNVVDSEEKVKFVIEAPIFNVREIQRRIEEFVKSNEHLDITGSIKKKVAEAIGEEQKYSVMIRSEFYENPIFDKILGSFSSKDIIKPEDIEKGAARIMRTEYSITDPKVLCVSGDSKSGKAYVDEVRLRKEIREILDKKKGRNLRDIFKEVSDSCIEGGDEAFTKVDDLDGIKRAVDKWKEVEAKDSEIKMERDLREQALKDLKETIISTEKLGKSNLEVWNEGLKDEVSKALEHLNTMSSDDKYKKKDIEEVEFSLIIRRKNLFNAYEERIKKEAEKKEEDKVDDEKKEEEGVPDKHPEESQKGSEEDRAEL</sequence>
<dbReference type="OrthoDB" id="2191041at2759"/>
<protein>
    <submittedName>
        <fullName evidence="2">Uncharacterized protein</fullName>
    </submittedName>
</protein>
<evidence type="ECO:0000256" key="1">
    <source>
        <dbReference type="SAM" id="MobiDB-lite"/>
    </source>
</evidence>
<dbReference type="RefSeq" id="XP_009264884.1">
    <property type="nucleotide sequence ID" value="XM_009266609.1"/>
</dbReference>
<feature type="region of interest" description="Disordered" evidence="1">
    <location>
        <begin position="566"/>
        <end position="604"/>
    </location>
</feature>
<dbReference type="GeneID" id="20521696"/>
<reference evidence="2 3" key="1">
    <citation type="journal article" date="2012" name="Proc. Natl. Acad. Sci. U.S.A.">
        <title>Gain and loss of multiple functionally related, horizontally transferred genes in the reduced genomes of two microsporidian parasites.</title>
        <authorList>
            <person name="Pombert J.-F."/>
            <person name="Selman M."/>
            <person name="Burki F."/>
            <person name="Bardell F.T."/>
            <person name="Farinelli L."/>
            <person name="Solter L.F."/>
            <person name="Whitman D.W."/>
            <person name="Weiss L.M."/>
            <person name="Corradi N."/>
            <person name="Keeling P.J."/>
        </authorList>
    </citation>
    <scope>NUCLEOTIDE SEQUENCE [LARGE SCALE GENOMIC DNA]</scope>
    <source>
        <strain evidence="2 3">SJ-2008</strain>
    </source>
</reference>
<dbReference type="VEuPathDB" id="MicrosporidiaDB:EROM_071360"/>
<dbReference type="EMBL" id="CP003524">
    <property type="protein sequence ID" value="AFN83387.1"/>
    <property type="molecule type" value="Genomic_DNA"/>
</dbReference>
<proteinExistence type="predicted"/>
<dbReference type="HOGENOM" id="CLU_440771_0_0_1"/>
<dbReference type="AlphaFoldDB" id="I7ASH8"/>
<organism evidence="2 3">
    <name type="scientific">Encephalitozoon romaleae (strain SJ-2008)</name>
    <name type="common">Microsporidian parasite</name>
    <dbReference type="NCBI Taxonomy" id="1178016"/>
    <lineage>
        <taxon>Eukaryota</taxon>
        <taxon>Fungi</taxon>
        <taxon>Fungi incertae sedis</taxon>
        <taxon>Microsporidia</taxon>
        <taxon>Unikaryonidae</taxon>
        <taxon>Encephalitozoon</taxon>
    </lineage>
</organism>
<name>I7ASH8_ENCRO</name>
<gene>
    <name evidence="2" type="ordered locus">EROM_071360</name>
</gene>
<evidence type="ECO:0000313" key="2">
    <source>
        <dbReference type="EMBL" id="AFN83387.1"/>
    </source>
</evidence>
<evidence type="ECO:0000313" key="3">
    <source>
        <dbReference type="Proteomes" id="UP000010094"/>
    </source>
</evidence>
<dbReference type="Proteomes" id="UP000010094">
    <property type="component" value="Chromosome VII"/>
</dbReference>